<organism evidence="1 2">
    <name type="scientific">Melanopsichium pennsylvanicum</name>
    <dbReference type="NCBI Taxonomy" id="63383"/>
    <lineage>
        <taxon>Eukaryota</taxon>
        <taxon>Fungi</taxon>
        <taxon>Dikarya</taxon>
        <taxon>Basidiomycota</taxon>
        <taxon>Ustilaginomycotina</taxon>
        <taxon>Ustilaginomycetes</taxon>
        <taxon>Ustilaginales</taxon>
        <taxon>Ustilaginaceae</taxon>
        <taxon>Melanopsichium</taxon>
    </lineage>
</organism>
<evidence type="ECO:0000313" key="2">
    <source>
        <dbReference type="Proteomes" id="UP001294444"/>
    </source>
</evidence>
<reference evidence="1" key="1">
    <citation type="submission" date="2023-10" db="EMBL/GenBank/DDBJ databases">
        <authorList>
            <person name="Guldener U."/>
        </authorList>
    </citation>
    <scope>NUCLEOTIDE SEQUENCE</scope>
    <source>
        <strain evidence="1">Mp4</strain>
    </source>
</reference>
<gene>
    <name evidence="1" type="ORF">MEPE_02836</name>
</gene>
<evidence type="ECO:0000313" key="1">
    <source>
        <dbReference type="EMBL" id="SNX84128.1"/>
    </source>
</evidence>
<name>A0AAJ4XN85_9BASI</name>
<comment type="caution">
    <text evidence="1">The sequence shown here is derived from an EMBL/GenBank/DDBJ whole genome shotgun (WGS) entry which is preliminary data.</text>
</comment>
<accession>A0AAJ4XN85</accession>
<protein>
    <submittedName>
        <fullName evidence="1">Uncharacterized protein</fullName>
    </submittedName>
</protein>
<dbReference type="Proteomes" id="UP001294444">
    <property type="component" value="Unassembled WGS sequence"/>
</dbReference>
<keyword evidence="2" id="KW-1185">Reference proteome</keyword>
<dbReference type="EMBL" id="OAPG01000005">
    <property type="protein sequence ID" value="SNX84128.1"/>
    <property type="molecule type" value="Genomic_DNA"/>
</dbReference>
<proteinExistence type="predicted"/>
<dbReference type="AlphaFoldDB" id="A0AAJ4XN85"/>
<sequence length="315" mass="33163">MKIPLMQALTILYQAAQHPCTLAVKESISSRAKQPAHPSHCSAPQPKAVINQAPNPTLALLESSRRSGSGGGGIDDKLWITLLFGGSRNGARKALPTVMQGSLPKVGENSHELLMVMQSGLTPQSKLKPQMESVPAVIPTLASATLPTNDSGSMQRCKENSEQESGVCGSLLLAPIGAAVDPSSGRPASPLDSYKSSASNIYKNKRLWVSFPDQSLCHPQQRKFAEHWFASTAMVVDNNNAAQCMLYATLSSTTLVNSNNMVASGSGTALTMNVSPLLHPSVLAAIGAALSGPTCCLRVCAPVRSNIGLPEGRLR</sequence>